<feature type="region of interest" description="Disordered" evidence="1">
    <location>
        <begin position="35"/>
        <end position="54"/>
    </location>
</feature>
<feature type="region of interest" description="Disordered" evidence="1">
    <location>
        <begin position="1"/>
        <end position="28"/>
    </location>
</feature>
<feature type="compositionally biased region" description="Polar residues" evidence="1">
    <location>
        <begin position="18"/>
        <end position="28"/>
    </location>
</feature>
<proteinExistence type="predicted"/>
<name>A0A3P6DA41_BRAOL</name>
<dbReference type="EMBL" id="LR031874">
    <property type="protein sequence ID" value="VDD20011.1"/>
    <property type="molecule type" value="Genomic_DNA"/>
</dbReference>
<reference evidence="2" key="1">
    <citation type="submission" date="2018-11" db="EMBL/GenBank/DDBJ databases">
        <authorList>
            <consortium name="Genoscope - CEA"/>
            <person name="William W."/>
        </authorList>
    </citation>
    <scope>NUCLEOTIDE SEQUENCE</scope>
</reference>
<organism evidence="2">
    <name type="scientific">Brassica oleracea</name>
    <name type="common">Wild cabbage</name>
    <dbReference type="NCBI Taxonomy" id="3712"/>
    <lineage>
        <taxon>Eukaryota</taxon>
        <taxon>Viridiplantae</taxon>
        <taxon>Streptophyta</taxon>
        <taxon>Embryophyta</taxon>
        <taxon>Tracheophyta</taxon>
        <taxon>Spermatophyta</taxon>
        <taxon>Magnoliopsida</taxon>
        <taxon>eudicotyledons</taxon>
        <taxon>Gunneridae</taxon>
        <taxon>Pentapetalae</taxon>
        <taxon>rosids</taxon>
        <taxon>malvids</taxon>
        <taxon>Brassicales</taxon>
        <taxon>Brassicaceae</taxon>
        <taxon>Brassiceae</taxon>
        <taxon>Brassica</taxon>
    </lineage>
</organism>
<accession>A0A3P6DA41</accession>
<protein>
    <submittedName>
        <fullName evidence="2">Uncharacterized protein</fullName>
    </submittedName>
</protein>
<evidence type="ECO:0000313" key="2">
    <source>
        <dbReference type="EMBL" id="VDD20011.1"/>
    </source>
</evidence>
<gene>
    <name evidence="2" type="ORF">BOLC2T07012H</name>
</gene>
<sequence length="54" mass="5765">MNLRTHAFAGNPLRSKTPKSTDSFSPSSAFKSLKSLIPSIPNHPTPSPISKSSL</sequence>
<evidence type="ECO:0000256" key="1">
    <source>
        <dbReference type="SAM" id="MobiDB-lite"/>
    </source>
</evidence>
<dbReference type="AlphaFoldDB" id="A0A3P6DA41"/>